<reference evidence="2 3" key="1">
    <citation type="submission" date="2017-12" db="EMBL/GenBank/DDBJ databases">
        <title>Hemimetabolous genomes reveal molecular basis of termite eusociality.</title>
        <authorList>
            <person name="Harrison M.C."/>
            <person name="Jongepier E."/>
            <person name="Robertson H.M."/>
            <person name="Arning N."/>
            <person name="Bitard-Feildel T."/>
            <person name="Chao H."/>
            <person name="Childers C.P."/>
            <person name="Dinh H."/>
            <person name="Doddapaneni H."/>
            <person name="Dugan S."/>
            <person name="Gowin J."/>
            <person name="Greiner C."/>
            <person name="Han Y."/>
            <person name="Hu H."/>
            <person name="Hughes D.S.T."/>
            <person name="Huylmans A.-K."/>
            <person name="Kemena C."/>
            <person name="Kremer L.P.M."/>
            <person name="Lee S.L."/>
            <person name="Lopez-Ezquerra A."/>
            <person name="Mallet L."/>
            <person name="Monroy-Kuhn J.M."/>
            <person name="Moser A."/>
            <person name="Murali S.C."/>
            <person name="Muzny D.M."/>
            <person name="Otani S."/>
            <person name="Piulachs M.-D."/>
            <person name="Poelchau M."/>
            <person name="Qu J."/>
            <person name="Schaub F."/>
            <person name="Wada-Katsumata A."/>
            <person name="Worley K.C."/>
            <person name="Xie Q."/>
            <person name="Ylla G."/>
            <person name="Poulsen M."/>
            <person name="Gibbs R.A."/>
            <person name="Schal C."/>
            <person name="Richards S."/>
            <person name="Belles X."/>
            <person name="Korb J."/>
            <person name="Bornberg-Bauer E."/>
        </authorList>
    </citation>
    <scope>NUCLEOTIDE SEQUENCE [LARGE SCALE GENOMIC DNA]</scope>
    <source>
        <tissue evidence="2">Whole body</tissue>
    </source>
</reference>
<dbReference type="OrthoDB" id="269822at2759"/>
<name>A0A2J7R6X7_9NEOP</name>
<feature type="region of interest" description="Disordered" evidence="1">
    <location>
        <begin position="376"/>
        <end position="397"/>
    </location>
</feature>
<evidence type="ECO:0000256" key="1">
    <source>
        <dbReference type="SAM" id="MobiDB-lite"/>
    </source>
</evidence>
<dbReference type="EMBL" id="NEVH01006749">
    <property type="protein sequence ID" value="PNF36580.1"/>
    <property type="molecule type" value="Genomic_DNA"/>
</dbReference>
<dbReference type="InParanoid" id="A0A2J7R6X7"/>
<protein>
    <submittedName>
        <fullName evidence="2">Uncharacterized protein</fullName>
    </submittedName>
</protein>
<sequence length="789" mass="86460">MAGNPECLGYLLRGLLNHISSLLQLLQNLNETTLHRSMAALLHNVLKLPLETKEDATSRRKELSAALCLLLKVCLSLIHGVHDLQYTAMVTINKVIDACVVHRLAHIRVKASEALQHPCSESGGFGPDSSHGQKQQQQGPWGSEPSETASSSRPSGGRTQRLGAKRLGSVWRHAAGEHLEQVRKALTDDFDKEESVIVCDSVEVFESGGVVSMLVADVLSSAHALSVVNILHNALTLYKRVVGSKQQCSPSQRWRHCSYHCLQILAARALLFMVEGPAVQMQLAQDQQLRILAAALDSTHDPVNLTVDCSGNESNDEPPVPGRARTLQRLSHQQIDRSLSLVPRDSVSSVSGLGLEPAVQATLFAFSHLLRGAPSHESLQSAPSSDGRNTPVPGSPSAVINLPIINLHQHHKPRTSFRFSSLRHSNKRRSKSHANIAKVAHNEQRDTPEQEILAFQKQLQNLPDFDSPDHPTDGPGFSDPATAASEFLANRPYLRPRSRSMPRVTYESSRYLTLPEITWSSSGGSGRLHRGRSAGALGLQQEHHGAMASSSPTTTPMDEKAPPAIGFGGPPPPGTTPCASNSRRSSLSPSDRTGRRRDSPACIVVEVPPWHRAILNFIEEWLRISRVDLDRNAPLCRELRDFLTKVSSCGAPYQQWCAELRLEFPALTRDPDLESGDDLEETDREYCQRTPLAKVRSHVFGNPFRLIRCYSMTVRCYDLSLRELPNFHVSVAVEVSVPVVAVVAAMGVRGSGRDPVIGRLVPSLQSVESAVSQLVEAPKENHKNLDHNG</sequence>
<feature type="region of interest" description="Disordered" evidence="1">
    <location>
        <begin position="118"/>
        <end position="161"/>
    </location>
</feature>
<feature type="compositionally biased region" description="Low complexity" evidence="1">
    <location>
        <begin position="576"/>
        <end position="591"/>
    </location>
</feature>
<dbReference type="Proteomes" id="UP000235965">
    <property type="component" value="Unassembled WGS sequence"/>
</dbReference>
<feature type="compositionally biased region" description="Polar residues" evidence="1">
    <location>
        <begin position="130"/>
        <end position="158"/>
    </location>
</feature>
<evidence type="ECO:0000313" key="2">
    <source>
        <dbReference type="EMBL" id="PNF36580.1"/>
    </source>
</evidence>
<feature type="region of interest" description="Disordered" evidence="1">
    <location>
        <begin position="412"/>
        <end position="447"/>
    </location>
</feature>
<evidence type="ECO:0000313" key="3">
    <source>
        <dbReference type="Proteomes" id="UP000235965"/>
    </source>
</evidence>
<comment type="caution">
    <text evidence="2">The sequence shown here is derived from an EMBL/GenBank/DDBJ whole genome shotgun (WGS) entry which is preliminary data.</text>
</comment>
<accession>A0A2J7R6X7</accession>
<feature type="compositionally biased region" description="Polar residues" evidence="1">
    <location>
        <begin position="377"/>
        <end position="388"/>
    </location>
</feature>
<dbReference type="AlphaFoldDB" id="A0A2J7R6X7"/>
<organism evidence="2 3">
    <name type="scientific">Cryptotermes secundus</name>
    <dbReference type="NCBI Taxonomy" id="105785"/>
    <lineage>
        <taxon>Eukaryota</taxon>
        <taxon>Metazoa</taxon>
        <taxon>Ecdysozoa</taxon>
        <taxon>Arthropoda</taxon>
        <taxon>Hexapoda</taxon>
        <taxon>Insecta</taxon>
        <taxon>Pterygota</taxon>
        <taxon>Neoptera</taxon>
        <taxon>Polyneoptera</taxon>
        <taxon>Dictyoptera</taxon>
        <taxon>Blattodea</taxon>
        <taxon>Blattoidea</taxon>
        <taxon>Termitoidae</taxon>
        <taxon>Kalotermitidae</taxon>
        <taxon>Cryptotermitinae</taxon>
        <taxon>Cryptotermes</taxon>
    </lineage>
</organism>
<gene>
    <name evidence="2" type="ORF">B7P43_G15173</name>
</gene>
<feature type="region of interest" description="Disordered" evidence="1">
    <location>
        <begin position="541"/>
        <end position="598"/>
    </location>
</feature>
<keyword evidence="3" id="KW-1185">Reference proteome</keyword>
<dbReference type="STRING" id="105785.A0A2J7R6X7"/>
<proteinExistence type="predicted"/>